<name>A0ABT1XBD7_9PROT</name>
<dbReference type="Gene3D" id="3.40.190.10">
    <property type="entry name" value="Periplasmic binding protein-like II"/>
    <property type="match status" value="1"/>
</dbReference>
<dbReference type="Proteomes" id="UP001524642">
    <property type="component" value="Unassembled WGS sequence"/>
</dbReference>
<gene>
    <name evidence="2" type="ORF">NRP21_25625</name>
</gene>
<dbReference type="InterPro" id="IPR042100">
    <property type="entry name" value="Bug_dom1"/>
</dbReference>
<dbReference type="PANTHER" id="PTHR42928">
    <property type="entry name" value="TRICARBOXYLATE-BINDING PROTEIN"/>
    <property type="match status" value="1"/>
</dbReference>
<proteinExistence type="inferred from homology"/>
<dbReference type="CDD" id="cd13578">
    <property type="entry name" value="PBP2_Bug27"/>
    <property type="match status" value="1"/>
</dbReference>
<dbReference type="EMBL" id="JANJOU010000034">
    <property type="protein sequence ID" value="MCR0985436.1"/>
    <property type="molecule type" value="Genomic_DNA"/>
</dbReference>
<dbReference type="PANTHER" id="PTHR42928:SF5">
    <property type="entry name" value="BLR1237 PROTEIN"/>
    <property type="match status" value="1"/>
</dbReference>
<dbReference type="InterPro" id="IPR006311">
    <property type="entry name" value="TAT_signal"/>
</dbReference>
<comment type="caution">
    <text evidence="2">The sequence shown here is derived from an EMBL/GenBank/DDBJ whole genome shotgun (WGS) entry which is preliminary data.</text>
</comment>
<dbReference type="Pfam" id="PF03401">
    <property type="entry name" value="TctC"/>
    <property type="match status" value="1"/>
</dbReference>
<dbReference type="SUPFAM" id="SSF53850">
    <property type="entry name" value="Periplasmic binding protein-like II"/>
    <property type="match status" value="1"/>
</dbReference>
<evidence type="ECO:0000313" key="2">
    <source>
        <dbReference type="EMBL" id="MCR0985436.1"/>
    </source>
</evidence>
<reference evidence="2 3" key="1">
    <citation type="submission" date="2022-06" db="EMBL/GenBank/DDBJ databases">
        <title>Roseomonas CN29.</title>
        <authorList>
            <person name="Cheng Y."/>
            <person name="He X."/>
        </authorList>
    </citation>
    <scope>NUCLEOTIDE SEQUENCE [LARGE SCALE GENOMIC DNA]</scope>
    <source>
        <strain evidence="2 3">CN29</strain>
    </source>
</reference>
<protein>
    <submittedName>
        <fullName evidence="2">Tripartite tricarboxylate transporter substrate binding protein</fullName>
    </submittedName>
</protein>
<dbReference type="PROSITE" id="PS51318">
    <property type="entry name" value="TAT"/>
    <property type="match status" value="1"/>
</dbReference>
<evidence type="ECO:0000256" key="1">
    <source>
        <dbReference type="ARBA" id="ARBA00006987"/>
    </source>
</evidence>
<sequence>MPTLNRRTILGAALLAGGASSTGRGLAQEAPRWPTRPIRLIIAFAPGGFTDIAGRVLAASLSRALGQPVVVENRPGAAGLIGTEAAAQASPDGYTLLLGTISTHAINVGLYNQLPYDPIRSFVPVSGVASGQLVLVVHPSVQARTVPELIALARARPGELTYGSGGTGTTSHLAGELFKSMAGVNLLHVPSRSPAPASSALLGGQVDAMFDTVASALPQIRSGGLRALGISSIEPAPELPDVPPVAQALPGFETGTWVGLFAPAGTPAAVVARIDAATRDVLAAGETRSRLAELGMQPLVADSRSFSDYQRGEIAKWVGVIRRAGITPD</sequence>
<organism evidence="2 3">
    <name type="scientific">Roseomonas populi</name>
    <dbReference type="NCBI Taxonomy" id="3121582"/>
    <lineage>
        <taxon>Bacteria</taxon>
        <taxon>Pseudomonadati</taxon>
        <taxon>Pseudomonadota</taxon>
        <taxon>Alphaproteobacteria</taxon>
        <taxon>Acetobacterales</taxon>
        <taxon>Roseomonadaceae</taxon>
        <taxon>Roseomonas</taxon>
    </lineage>
</organism>
<keyword evidence="3" id="KW-1185">Reference proteome</keyword>
<dbReference type="InterPro" id="IPR005064">
    <property type="entry name" value="BUG"/>
</dbReference>
<comment type="similarity">
    <text evidence="1">Belongs to the UPF0065 (bug) family.</text>
</comment>
<dbReference type="RefSeq" id="WP_257719083.1">
    <property type="nucleotide sequence ID" value="NZ_JANJOU010000034.1"/>
</dbReference>
<evidence type="ECO:0000313" key="3">
    <source>
        <dbReference type="Proteomes" id="UP001524642"/>
    </source>
</evidence>
<accession>A0ABT1XBD7</accession>
<dbReference type="Gene3D" id="3.40.190.150">
    <property type="entry name" value="Bordetella uptake gene, domain 1"/>
    <property type="match status" value="1"/>
</dbReference>
<dbReference type="PIRSF" id="PIRSF017082">
    <property type="entry name" value="YflP"/>
    <property type="match status" value="1"/>
</dbReference>